<keyword evidence="3" id="KW-1185">Reference proteome</keyword>
<dbReference type="CDD" id="cd04301">
    <property type="entry name" value="NAT_SF"/>
    <property type="match status" value="1"/>
</dbReference>
<dbReference type="PROSITE" id="PS51186">
    <property type="entry name" value="GNAT"/>
    <property type="match status" value="1"/>
</dbReference>
<protein>
    <submittedName>
        <fullName evidence="2">GNAT family N-acetyltransferase</fullName>
    </submittedName>
</protein>
<dbReference type="Pfam" id="PF00583">
    <property type="entry name" value="Acetyltransf_1"/>
    <property type="match status" value="1"/>
</dbReference>
<evidence type="ECO:0000313" key="2">
    <source>
        <dbReference type="EMBL" id="MCM2532837.1"/>
    </source>
</evidence>
<dbReference type="Proteomes" id="UP001523262">
    <property type="component" value="Unassembled WGS sequence"/>
</dbReference>
<comment type="caution">
    <text evidence="2">The sequence shown here is derived from an EMBL/GenBank/DDBJ whole genome shotgun (WGS) entry which is preliminary data.</text>
</comment>
<sequence length="249" mass="29242">MNKILENHLNLENKKNLLENHINFLSKHRGINECLEYGKFIHSDNPDFNIFFPFSNESLEKMNKEYTIYLPQWIFINEQMKLKYKKVASLTYMVLANEKARWEINKKIIIKRANSLSDIEDFSVTQAWGFCETEEKFNQAYSWMRQKNIENLDDNTQNFYVAYDNEKPVGVTLCIYYKNIAGIYAVATLPEYRKKGVSTTLIQRVVDDANNNNIAAITLQTYTESYAHSFYKKLGFEDVFDCGILKPIN</sequence>
<feature type="domain" description="N-acetyltransferase" evidence="1">
    <location>
        <begin position="117"/>
        <end position="249"/>
    </location>
</feature>
<reference evidence="2 3" key="1">
    <citation type="submission" date="2022-06" db="EMBL/GenBank/DDBJ databases">
        <authorList>
            <person name="Jeon C.O."/>
        </authorList>
    </citation>
    <scope>NUCLEOTIDE SEQUENCE [LARGE SCALE GENOMIC DNA]</scope>
    <source>
        <strain evidence="2 3">KCTC 13943</strain>
    </source>
</reference>
<accession>A0ABT0WCS5</accession>
<name>A0ABT0WCS5_9BACI</name>
<dbReference type="InterPro" id="IPR016181">
    <property type="entry name" value="Acyl_CoA_acyltransferase"/>
</dbReference>
<dbReference type="SUPFAM" id="SSF55729">
    <property type="entry name" value="Acyl-CoA N-acyltransferases (Nat)"/>
    <property type="match status" value="1"/>
</dbReference>
<evidence type="ECO:0000313" key="3">
    <source>
        <dbReference type="Proteomes" id="UP001523262"/>
    </source>
</evidence>
<dbReference type="InterPro" id="IPR000182">
    <property type="entry name" value="GNAT_dom"/>
</dbReference>
<dbReference type="EMBL" id="JAMQCR010000001">
    <property type="protein sequence ID" value="MCM2532837.1"/>
    <property type="molecule type" value="Genomic_DNA"/>
</dbReference>
<organism evidence="2 3">
    <name type="scientific">Neobacillus pocheonensis</name>
    <dbReference type="NCBI Taxonomy" id="363869"/>
    <lineage>
        <taxon>Bacteria</taxon>
        <taxon>Bacillati</taxon>
        <taxon>Bacillota</taxon>
        <taxon>Bacilli</taxon>
        <taxon>Bacillales</taxon>
        <taxon>Bacillaceae</taxon>
        <taxon>Neobacillus</taxon>
    </lineage>
</organism>
<proteinExistence type="predicted"/>
<dbReference type="Gene3D" id="3.40.630.30">
    <property type="match status" value="1"/>
</dbReference>
<gene>
    <name evidence="2" type="ORF">NDK43_11100</name>
</gene>
<evidence type="ECO:0000259" key="1">
    <source>
        <dbReference type="PROSITE" id="PS51186"/>
    </source>
</evidence>